<evidence type="ECO:0000313" key="1">
    <source>
        <dbReference type="EMBL" id="GAA2581135.1"/>
    </source>
</evidence>
<organism evidence="1 2">
    <name type="scientific">Actinomadura fulvescens</name>
    <dbReference type="NCBI Taxonomy" id="46160"/>
    <lineage>
        <taxon>Bacteria</taxon>
        <taxon>Bacillati</taxon>
        <taxon>Actinomycetota</taxon>
        <taxon>Actinomycetes</taxon>
        <taxon>Streptosporangiales</taxon>
        <taxon>Thermomonosporaceae</taxon>
        <taxon>Actinomadura</taxon>
    </lineage>
</organism>
<evidence type="ECO:0000313" key="2">
    <source>
        <dbReference type="Proteomes" id="UP001501509"/>
    </source>
</evidence>
<comment type="caution">
    <text evidence="1">The sequence shown here is derived from an EMBL/GenBank/DDBJ whole genome shotgun (WGS) entry which is preliminary data.</text>
</comment>
<proteinExistence type="predicted"/>
<keyword evidence="2" id="KW-1185">Reference proteome</keyword>
<dbReference type="Proteomes" id="UP001501509">
    <property type="component" value="Unassembled WGS sequence"/>
</dbReference>
<reference evidence="1 2" key="1">
    <citation type="journal article" date="2019" name="Int. J. Syst. Evol. Microbiol.">
        <title>The Global Catalogue of Microorganisms (GCM) 10K type strain sequencing project: providing services to taxonomists for standard genome sequencing and annotation.</title>
        <authorList>
            <consortium name="The Broad Institute Genomics Platform"/>
            <consortium name="The Broad Institute Genome Sequencing Center for Infectious Disease"/>
            <person name="Wu L."/>
            <person name="Ma J."/>
        </authorList>
    </citation>
    <scope>NUCLEOTIDE SEQUENCE [LARGE SCALE GENOMIC DNA]</scope>
    <source>
        <strain evidence="1 2">JCM 6833</strain>
    </source>
</reference>
<sequence>MTGPRYVYAAQGLLDRQVEHGEDRMVCKVDDVELAAGEDGRPYVTALLAGPLALGPRIGGTLGRLIHDIGRRLRNDADPRAARIDYRHVTELDRVVRVDRPPEAFDLDRLERWTCHHVIGKIPAAGRKGDGDAGE</sequence>
<dbReference type="EMBL" id="BAAATD010000001">
    <property type="protein sequence ID" value="GAA2581135.1"/>
    <property type="molecule type" value="Genomic_DNA"/>
</dbReference>
<dbReference type="RefSeq" id="WP_344538414.1">
    <property type="nucleotide sequence ID" value="NZ_BAAATD010000001.1"/>
</dbReference>
<gene>
    <name evidence="1" type="ORF">GCM10010411_12120</name>
</gene>
<name>A0ABN3PFS8_9ACTN</name>
<accession>A0ABN3PFS8</accession>
<protein>
    <submittedName>
        <fullName evidence="1">Uncharacterized protein</fullName>
    </submittedName>
</protein>